<organism evidence="2">
    <name type="scientific">Schistosoma japonicum</name>
    <name type="common">Blood fluke</name>
    <dbReference type="NCBI Taxonomy" id="6182"/>
    <lineage>
        <taxon>Eukaryota</taxon>
        <taxon>Metazoa</taxon>
        <taxon>Spiralia</taxon>
        <taxon>Lophotrochozoa</taxon>
        <taxon>Platyhelminthes</taxon>
        <taxon>Trematoda</taxon>
        <taxon>Digenea</taxon>
        <taxon>Strigeidida</taxon>
        <taxon>Schistosomatoidea</taxon>
        <taxon>Schistosomatidae</taxon>
        <taxon>Schistosoma</taxon>
    </lineage>
</organism>
<dbReference type="AlphaFoldDB" id="Q5DH81"/>
<evidence type="ECO:0000313" key="2">
    <source>
        <dbReference type="EMBL" id="AAW24825.1"/>
    </source>
</evidence>
<dbReference type="EMBL" id="AY813093">
    <property type="protein sequence ID" value="AAW24825.1"/>
    <property type="molecule type" value="mRNA"/>
</dbReference>
<reference evidence="2" key="2">
    <citation type="journal article" date="2006" name="PLoS Pathog.">
        <title>New perspectives on host-parasite interplay by comparative transcriptomic and proteomic analyses of Schistosoma japonicum.</title>
        <authorList>
            <person name="Liu F."/>
            <person name="Lu J."/>
            <person name="Hu W."/>
            <person name="Wang S.Y."/>
            <person name="Cui S.J."/>
            <person name="Chi M."/>
            <person name="Yan Q."/>
            <person name="Wang X.R."/>
            <person name="Song H.D."/>
            <person name="Xu X.N."/>
            <person name="Wang J.J."/>
            <person name="Zhang X.L."/>
            <person name="Zhang X."/>
            <person name="Wang Z.Q."/>
            <person name="Xue C.L."/>
            <person name="Brindley P.J."/>
            <person name="McManus D.P."/>
            <person name="Yang P.Y."/>
            <person name="Feng Z."/>
            <person name="Chen Z."/>
            <person name="Han Z.G."/>
        </authorList>
    </citation>
    <scope>NUCLEOTIDE SEQUENCE</scope>
</reference>
<proteinExistence type="evidence at transcript level"/>
<keyword evidence="1" id="KW-0812">Transmembrane</keyword>
<accession>Q5DH81</accession>
<keyword evidence="1" id="KW-1133">Transmembrane helix</keyword>
<protein>
    <submittedName>
        <fullName evidence="2">SJCHGC06936 protein</fullName>
    </submittedName>
</protein>
<feature type="transmembrane region" description="Helical" evidence="1">
    <location>
        <begin position="12"/>
        <end position="31"/>
    </location>
</feature>
<name>Q5DH81_SCHJA</name>
<reference evidence="2" key="1">
    <citation type="submission" date="2004-11" db="EMBL/GenBank/DDBJ databases">
        <title>The full-length cDNA sequences of Schistosoma japonicum genes.</title>
        <authorList>
            <person name="Han Z."/>
        </authorList>
    </citation>
    <scope>NUCLEOTIDE SEQUENCE</scope>
</reference>
<feature type="transmembrane region" description="Helical" evidence="1">
    <location>
        <begin position="83"/>
        <end position="107"/>
    </location>
</feature>
<evidence type="ECO:0000256" key="1">
    <source>
        <dbReference type="SAM" id="Phobius"/>
    </source>
</evidence>
<keyword evidence="1" id="KW-0472">Membrane</keyword>
<sequence length="108" mass="12579">MNKKVLVVLQRIIFVYCLQLIYAVHNLMLVTQCLNVKEYMSDSEVATFQQTNTYNHVLTTTSTTIMHRIKFADVDAYTLRLDLLIVIGVYRCSLHLLMNAYVIFVCLR</sequence>